<feature type="transmembrane region" description="Helical" evidence="2">
    <location>
        <begin position="56"/>
        <end position="76"/>
    </location>
</feature>
<evidence type="ECO:0000313" key="3">
    <source>
        <dbReference type="EMBL" id="OBA24039.1"/>
    </source>
</evidence>
<reference evidence="3 4" key="1">
    <citation type="submission" date="2016-05" db="EMBL/GenBank/DDBJ databases">
        <title>Comparative genomics of biotechnologically important yeasts.</title>
        <authorList>
            <consortium name="DOE Joint Genome Institute"/>
            <person name="Riley R."/>
            <person name="Haridas S."/>
            <person name="Wolfe K.H."/>
            <person name="Lopes M.R."/>
            <person name="Hittinger C.T."/>
            <person name="Goker M."/>
            <person name="Salamov A."/>
            <person name="Wisecaver J."/>
            <person name="Long T.M."/>
            <person name="Aerts A.L."/>
            <person name="Barry K."/>
            <person name="Choi C."/>
            <person name="Clum A."/>
            <person name="Coughlan A.Y."/>
            <person name="Deshpande S."/>
            <person name="Douglass A.P."/>
            <person name="Hanson S.J."/>
            <person name="Klenk H.-P."/>
            <person name="LaButti K."/>
            <person name="Lapidus A."/>
            <person name="Lindquist E."/>
            <person name="Lipzen A."/>
            <person name="Meier-kolthoff J.P."/>
            <person name="Ohm R.A."/>
            <person name="Otillar R.P."/>
            <person name="Pangilinan J."/>
            <person name="Peng Y."/>
            <person name="Rokas A."/>
            <person name="Rosa C.A."/>
            <person name="Scheuner C."/>
            <person name="Sibirny A.A."/>
            <person name="Slot J.C."/>
            <person name="Stielow J.B."/>
            <person name="Sun H."/>
            <person name="Kurtzman C.P."/>
            <person name="Blackwell M."/>
            <person name="Grigoriev I.V."/>
            <person name="Jeffries T.W."/>
        </authorList>
    </citation>
    <scope>NUCLEOTIDE SEQUENCE [LARGE SCALE GENOMIC DNA]</scope>
    <source>
        <strain evidence="3 4">NRRL YB-4993</strain>
    </source>
</reference>
<proteinExistence type="predicted"/>
<feature type="region of interest" description="Disordered" evidence="1">
    <location>
        <begin position="297"/>
        <end position="326"/>
    </location>
</feature>
<evidence type="ECO:0000313" key="4">
    <source>
        <dbReference type="Proteomes" id="UP000092555"/>
    </source>
</evidence>
<evidence type="ECO:0000256" key="1">
    <source>
        <dbReference type="SAM" id="MobiDB-lite"/>
    </source>
</evidence>
<gene>
    <name evidence="3" type="ORF">METBIDRAFT_116672</name>
</gene>
<dbReference type="EMBL" id="LXTC01000001">
    <property type="protein sequence ID" value="OBA24039.1"/>
    <property type="molecule type" value="Genomic_DNA"/>
</dbReference>
<keyword evidence="2" id="KW-0472">Membrane</keyword>
<feature type="compositionally biased region" description="Acidic residues" evidence="1">
    <location>
        <begin position="297"/>
        <end position="306"/>
    </location>
</feature>
<accession>A0A1A0HIQ5</accession>
<dbReference type="Proteomes" id="UP000092555">
    <property type="component" value="Unassembled WGS sequence"/>
</dbReference>
<comment type="caution">
    <text evidence="3">The sequence shown here is derived from an EMBL/GenBank/DDBJ whole genome shotgun (WGS) entry which is preliminary data.</text>
</comment>
<keyword evidence="2" id="KW-0812">Transmembrane</keyword>
<keyword evidence="2" id="KW-1133">Transmembrane helix</keyword>
<protein>
    <submittedName>
        <fullName evidence="3">Uncharacterized protein</fullName>
    </submittedName>
</protein>
<dbReference type="GeneID" id="30027027"/>
<dbReference type="AlphaFoldDB" id="A0A1A0HIQ5"/>
<dbReference type="RefSeq" id="XP_018714520.1">
    <property type="nucleotide sequence ID" value="XM_018854051.1"/>
</dbReference>
<sequence length="460" mass="51135">MRTSINFAAVFQHASIPRTTVVIHNLELTLIYFSSYQLHLLASKATVMTRQTLKRFGLPTWLLHIIGLGPIVYYVISLLETDPTQVASKTLNLIRSSRNQAFKKKMAFIDIGNHGVRGNPSSAGTPHGSAISTFMLTTKMMNRGTMFRARNKHSFELLKEKSEACSSPFVRVSATTANASVKKSDGVVSSSSNTDNACTAKEFSRFLQKSLVKQIEKDLTSGFEIKTSLSEQRVVGSEEVGTEVFDMRNPFLILAVIDEEIFQRPLVRRNRKVRKHKALSLDSSLMLDLTHEINDSESEGAVDLESSESLKSEPSTDFATPPTDFSLLGEKKERKSEIALMIREIRNKLNSYGSNDQGLKLEAAMADSPFTLKNAGLAPAIAKSGSRKYCSSNSTKIAPLRYRVTSQTAKWGAQTRRHSRSVPHHLKAEWELKWSPNSAFILGFSKSTSLELKNSEHQAT</sequence>
<keyword evidence="4" id="KW-1185">Reference proteome</keyword>
<name>A0A1A0HIQ5_9ASCO</name>
<organism evidence="3 4">
    <name type="scientific">Metschnikowia bicuspidata var. bicuspidata NRRL YB-4993</name>
    <dbReference type="NCBI Taxonomy" id="869754"/>
    <lineage>
        <taxon>Eukaryota</taxon>
        <taxon>Fungi</taxon>
        <taxon>Dikarya</taxon>
        <taxon>Ascomycota</taxon>
        <taxon>Saccharomycotina</taxon>
        <taxon>Pichiomycetes</taxon>
        <taxon>Metschnikowiaceae</taxon>
        <taxon>Metschnikowia</taxon>
    </lineage>
</organism>
<evidence type="ECO:0000256" key="2">
    <source>
        <dbReference type="SAM" id="Phobius"/>
    </source>
</evidence>